<dbReference type="InterPro" id="IPR036890">
    <property type="entry name" value="HATPase_C_sf"/>
</dbReference>
<feature type="transmembrane region" description="Helical" evidence="15">
    <location>
        <begin position="12"/>
        <end position="31"/>
    </location>
</feature>
<keyword evidence="11" id="KW-0067">ATP-binding</keyword>
<evidence type="ECO:0000256" key="6">
    <source>
        <dbReference type="ARBA" id="ARBA00022553"/>
    </source>
</evidence>
<dbReference type="RefSeq" id="WP_091013312.1">
    <property type="nucleotide sequence ID" value="NZ_CP041745.1"/>
</dbReference>
<organism evidence="18 19">
    <name type="scientific">Paraburkholderia megapolitana</name>
    <dbReference type="NCBI Taxonomy" id="420953"/>
    <lineage>
        <taxon>Bacteria</taxon>
        <taxon>Pseudomonadati</taxon>
        <taxon>Pseudomonadota</taxon>
        <taxon>Betaproteobacteria</taxon>
        <taxon>Burkholderiales</taxon>
        <taxon>Burkholderiaceae</taxon>
        <taxon>Paraburkholderia</taxon>
    </lineage>
</organism>
<keyword evidence="19" id="KW-1185">Reference proteome</keyword>
<sequence>MKNPFNTLFGRLALMTVSLIVLVHLTLTLMVERERASLDVSQVSRVLSLAMLVRTKHNEASPAVSGILDLSYVDPHDAIAYGCPAPCTDTHGPYENNLRRHLPPGSHVVGAGDDGTVWVRFPSGGDWIALHHIMLPLGRYLGASTLMLVLAIAVAVLGAWWLQRPLRQLARAAREFRVGHRAPVVQTSGPREVRELIGDFNDMVHELEQSEQERAVMLAGLAHDLRAPITRMQVRADLLPDEANRAGFLRDAESLSGIVTQFLDFARDTADTSPRTAVDTHCRRHYGDSLTDEALVMLNLQAGDGFSLPLVDLERILANLIENALTYGEAPVEVTTASHHGGYSLTIRDHGAGIPADQLERALRPFVRLDAARGGNAHCGLGLAIVRRLARYNGGAFAAGNAPGGGFAVTLTFAESARGA</sequence>
<keyword evidence="4" id="KW-1003">Cell membrane</keyword>
<dbReference type="PROSITE" id="PS50885">
    <property type="entry name" value="HAMP"/>
    <property type="match status" value="1"/>
</dbReference>
<dbReference type="SUPFAM" id="SSF158472">
    <property type="entry name" value="HAMP domain-like"/>
    <property type="match status" value="1"/>
</dbReference>
<dbReference type="EMBL" id="FOQU01000005">
    <property type="protein sequence ID" value="SFJ01026.1"/>
    <property type="molecule type" value="Genomic_DNA"/>
</dbReference>
<dbReference type="SMART" id="SM00304">
    <property type="entry name" value="HAMP"/>
    <property type="match status" value="1"/>
</dbReference>
<dbReference type="GO" id="GO:0005886">
    <property type="term" value="C:plasma membrane"/>
    <property type="evidence" value="ECO:0007669"/>
    <property type="project" value="UniProtKB-SubCell"/>
</dbReference>
<keyword evidence="6" id="KW-0597">Phosphoprotein</keyword>
<keyword evidence="8 15" id="KW-0812">Transmembrane</keyword>
<keyword evidence="12 15" id="KW-1133">Transmembrane helix</keyword>
<dbReference type="InterPro" id="IPR005467">
    <property type="entry name" value="His_kinase_dom"/>
</dbReference>
<keyword evidence="5" id="KW-0997">Cell inner membrane</keyword>
<dbReference type="InterPro" id="IPR050980">
    <property type="entry name" value="2C_sensor_his_kinase"/>
</dbReference>
<evidence type="ECO:0000256" key="7">
    <source>
        <dbReference type="ARBA" id="ARBA00022679"/>
    </source>
</evidence>
<dbReference type="AlphaFoldDB" id="A0A1I3MWI2"/>
<dbReference type="SMART" id="SM00388">
    <property type="entry name" value="HisKA"/>
    <property type="match status" value="1"/>
</dbReference>
<dbReference type="PROSITE" id="PS50109">
    <property type="entry name" value="HIS_KIN"/>
    <property type="match status" value="1"/>
</dbReference>
<keyword evidence="14 15" id="KW-0472">Membrane</keyword>
<gene>
    <name evidence="18" type="ORF">SAMN05192543_105128</name>
</gene>
<evidence type="ECO:0000256" key="9">
    <source>
        <dbReference type="ARBA" id="ARBA00022741"/>
    </source>
</evidence>
<dbReference type="CDD" id="cd00082">
    <property type="entry name" value="HisKA"/>
    <property type="match status" value="1"/>
</dbReference>
<keyword evidence="13" id="KW-0902">Two-component regulatory system</keyword>
<dbReference type="Gene3D" id="1.10.287.130">
    <property type="match status" value="1"/>
</dbReference>
<dbReference type="InterPro" id="IPR036097">
    <property type="entry name" value="HisK_dim/P_sf"/>
</dbReference>
<dbReference type="PRINTS" id="PR00344">
    <property type="entry name" value="BCTRLSENSOR"/>
</dbReference>
<feature type="transmembrane region" description="Helical" evidence="15">
    <location>
        <begin position="140"/>
        <end position="162"/>
    </location>
</feature>
<evidence type="ECO:0000256" key="1">
    <source>
        <dbReference type="ARBA" id="ARBA00000085"/>
    </source>
</evidence>
<evidence type="ECO:0000256" key="11">
    <source>
        <dbReference type="ARBA" id="ARBA00022840"/>
    </source>
</evidence>
<proteinExistence type="predicted"/>
<evidence type="ECO:0000259" key="17">
    <source>
        <dbReference type="PROSITE" id="PS50885"/>
    </source>
</evidence>
<dbReference type="EC" id="2.7.13.3" evidence="3"/>
<name>A0A1I3MWI2_9BURK</name>
<dbReference type="SUPFAM" id="SSF55874">
    <property type="entry name" value="ATPase domain of HSP90 chaperone/DNA topoisomerase II/histidine kinase"/>
    <property type="match status" value="1"/>
</dbReference>
<dbReference type="InterPro" id="IPR003660">
    <property type="entry name" value="HAMP_dom"/>
</dbReference>
<evidence type="ECO:0000256" key="10">
    <source>
        <dbReference type="ARBA" id="ARBA00022777"/>
    </source>
</evidence>
<keyword evidence="7" id="KW-0808">Transferase</keyword>
<evidence type="ECO:0000256" key="15">
    <source>
        <dbReference type="SAM" id="Phobius"/>
    </source>
</evidence>
<dbReference type="PANTHER" id="PTHR44936">
    <property type="entry name" value="SENSOR PROTEIN CREC"/>
    <property type="match status" value="1"/>
</dbReference>
<comment type="subcellular location">
    <subcellularLocation>
        <location evidence="2">Cell inner membrane</location>
        <topology evidence="2">Multi-pass membrane protein</topology>
    </subcellularLocation>
</comment>
<evidence type="ECO:0000256" key="12">
    <source>
        <dbReference type="ARBA" id="ARBA00022989"/>
    </source>
</evidence>
<dbReference type="SMART" id="SM00387">
    <property type="entry name" value="HATPase_c"/>
    <property type="match status" value="1"/>
</dbReference>
<keyword evidence="9" id="KW-0547">Nucleotide-binding</keyword>
<dbReference type="PANTHER" id="PTHR44936:SF5">
    <property type="entry name" value="SENSOR HISTIDINE KINASE ENVZ"/>
    <property type="match status" value="1"/>
</dbReference>
<evidence type="ECO:0000256" key="2">
    <source>
        <dbReference type="ARBA" id="ARBA00004429"/>
    </source>
</evidence>
<dbReference type="Pfam" id="PF02518">
    <property type="entry name" value="HATPase_c"/>
    <property type="match status" value="1"/>
</dbReference>
<comment type="catalytic activity">
    <reaction evidence="1">
        <text>ATP + protein L-histidine = ADP + protein N-phospho-L-histidine.</text>
        <dbReference type="EC" id="2.7.13.3"/>
    </reaction>
</comment>
<evidence type="ECO:0000256" key="13">
    <source>
        <dbReference type="ARBA" id="ARBA00023012"/>
    </source>
</evidence>
<dbReference type="InterPro" id="IPR003661">
    <property type="entry name" value="HisK_dim/P_dom"/>
</dbReference>
<keyword evidence="10 18" id="KW-0418">Kinase</keyword>
<reference evidence="18 19" key="1">
    <citation type="submission" date="2016-10" db="EMBL/GenBank/DDBJ databases">
        <authorList>
            <person name="de Groot N.N."/>
        </authorList>
    </citation>
    <scope>NUCLEOTIDE SEQUENCE [LARGE SCALE GENOMIC DNA]</scope>
    <source>
        <strain evidence="18 19">LMG 23650</strain>
    </source>
</reference>
<protein>
    <recommendedName>
        <fullName evidence="3">histidine kinase</fullName>
        <ecNumber evidence="3">2.7.13.3</ecNumber>
    </recommendedName>
</protein>
<dbReference type="CDD" id="cd06225">
    <property type="entry name" value="HAMP"/>
    <property type="match status" value="1"/>
</dbReference>
<dbReference type="OrthoDB" id="9804645at2"/>
<dbReference type="Proteomes" id="UP000199548">
    <property type="component" value="Unassembled WGS sequence"/>
</dbReference>
<dbReference type="Pfam" id="PF00672">
    <property type="entry name" value="HAMP"/>
    <property type="match status" value="1"/>
</dbReference>
<feature type="domain" description="Histidine kinase" evidence="16">
    <location>
        <begin position="220"/>
        <end position="417"/>
    </location>
</feature>
<evidence type="ECO:0000259" key="16">
    <source>
        <dbReference type="PROSITE" id="PS50109"/>
    </source>
</evidence>
<dbReference type="SUPFAM" id="SSF47384">
    <property type="entry name" value="Homodimeric domain of signal transducing histidine kinase"/>
    <property type="match status" value="1"/>
</dbReference>
<evidence type="ECO:0000256" key="4">
    <source>
        <dbReference type="ARBA" id="ARBA00022475"/>
    </source>
</evidence>
<dbReference type="GO" id="GO:0000155">
    <property type="term" value="F:phosphorelay sensor kinase activity"/>
    <property type="evidence" value="ECO:0007669"/>
    <property type="project" value="InterPro"/>
</dbReference>
<dbReference type="CDD" id="cd00075">
    <property type="entry name" value="HATPase"/>
    <property type="match status" value="1"/>
</dbReference>
<dbReference type="Gene3D" id="3.30.565.10">
    <property type="entry name" value="Histidine kinase-like ATPase, C-terminal domain"/>
    <property type="match status" value="1"/>
</dbReference>
<evidence type="ECO:0000256" key="3">
    <source>
        <dbReference type="ARBA" id="ARBA00012438"/>
    </source>
</evidence>
<evidence type="ECO:0000256" key="14">
    <source>
        <dbReference type="ARBA" id="ARBA00023136"/>
    </source>
</evidence>
<dbReference type="InterPro" id="IPR004358">
    <property type="entry name" value="Sig_transdc_His_kin-like_C"/>
</dbReference>
<dbReference type="STRING" id="420953.SAMN05192543_105128"/>
<dbReference type="InterPro" id="IPR003594">
    <property type="entry name" value="HATPase_dom"/>
</dbReference>
<evidence type="ECO:0000313" key="18">
    <source>
        <dbReference type="EMBL" id="SFJ01026.1"/>
    </source>
</evidence>
<evidence type="ECO:0000256" key="5">
    <source>
        <dbReference type="ARBA" id="ARBA00022519"/>
    </source>
</evidence>
<evidence type="ECO:0000256" key="8">
    <source>
        <dbReference type="ARBA" id="ARBA00022692"/>
    </source>
</evidence>
<accession>A0A1I3MWI2</accession>
<dbReference type="GO" id="GO:0005524">
    <property type="term" value="F:ATP binding"/>
    <property type="evidence" value="ECO:0007669"/>
    <property type="project" value="UniProtKB-KW"/>
</dbReference>
<feature type="domain" description="HAMP" evidence="17">
    <location>
        <begin position="160"/>
        <end position="212"/>
    </location>
</feature>
<evidence type="ECO:0000313" key="19">
    <source>
        <dbReference type="Proteomes" id="UP000199548"/>
    </source>
</evidence>